<comment type="caution">
    <text evidence="1">The sequence shown here is derived from an EMBL/GenBank/DDBJ whole genome shotgun (WGS) entry which is preliminary data.</text>
</comment>
<sequence length="52" mass="5706">MSRLVDRLLVRVAHKATADAGCSNYYYCSGGVKYLRQCCLNEGCTTVKVGKC</sequence>
<accession>A0ABW2XXH4</accession>
<reference evidence="2" key="1">
    <citation type="journal article" date="2019" name="Int. J. Syst. Evol. Microbiol.">
        <title>The Global Catalogue of Microorganisms (GCM) 10K type strain sequencing project: providing services to taxonomists for standard genome sequencing and annotation.</title>
        <authorList>
            <consortium name="The Broad Institute Genomics Platform"/>
            <consortium name="The Broad Institute Genome Sequencing Center for Infectious Disease"/>
            <person name="Wu L."/>
            <person name="Ma J."/>
        </authorList>
    </citation>
    <scope>NUCLEOTIDE SEQUENCE [LARGE SCALE GENOMIC DNA]</scope>
    <source>
        <strain evidence="2">JCM 9371</strain>
    </source>
</reference>
<dbReference type="Proteomes" id="UP001597063">
    <property type="component" value="Unassembled WGS sequence"/>
</dbReference>
<protein>
    <submittedName>
        <fullName evidence="1">Uncharacterized protein</fullName>
    </submittedName>
</protein>
<dbReference type="RefSeq" id="WP_165503194.1">
    <property type="nucleotide sequence ID" value="NZ_CAACUY010000218.1"/>
</dbReference>
<name>A0ABW2XXH4_9ACTN</name>
<dbReference type="EMBL" id="JBHTGP010000018">
    <property type="protein sequence ID" value="MFD0690485.1"/>
    <property type="molecule type" value="Genomic_DNA"/>
</dbReference>
<keyword evidence="2" id="KW-1185">Reference proteome</keyword>
<evidence type="ECO:0000313" key="2">
    <source>
        <dbReference type="Proteomes" id="UP001597063"/>
    </source>
</evidence>
<evidence type="ECO:0000313" key="1">
    <source>
        <dbReference type="EMBL" id="MFD0690485.1"/>
    </source>
</evidence>
<proteinExistence type="predicted"/>
<organism evidence="1 2">
    <name type="scientific">Actinomadura fibrosa</name>
    <dbReference type="NCBI Taxonomy" id="111802"/>
    <lineage>
        <taxon>Bacteria</taxon>
        <taxon>Bacillati</taxon>
        <taxon>Actinomycetota</taxon>
        <taxon>Actinomycetes</taxon>
        <taxon>Streptosporangiales</taxon>
        <taxon>Thermomonosporaceae</taxon>
        <taxon>Actinomadura</taxon>
    </lineage>
</organism>
<gene>
    <name evidence="1" type="ORF">ACFQZM_38775</name>
</gene>